<evidence type="ECO:0000313" key="4">
    <source>
        <dbReference type="Proteomes" id="UP001501057"/>
    </source>
</evidence>
<accession>A0ABP4W0T0</accession>
<dbReference type="InterPro" id="IPR042070">
    <property type="entry name" value="PucR_C-HTH_sf"/>
</dbReference>
<dbReference type="PANTHER" id="PTHR33744:SF1">
    <property type="entry name" value="DNA-BINDING TRANSCRIPTIONAL ACTIVATOR ADER"/>
    <property type="match status" value="1"/>
</dbReference>
<evidence type="ECO:0000313" key="3">
    <source>
        <dbReference type="EMBL" id="GAA1743465.1"/>
    </source>
</evidence>
<feature type="domain" description="PucR C-terminal helix-turn-helix" evidence="1">
    <location>
        <begin position="326"/>
        <end position="384"/>
    </location>
</feature>
<reference evidence="4" key="1">
    <citation type="journal article" date="2019" name="Int. J. Syst. Evol. Microbiol.">
        <title>The Global Catalogue of Microorganisms (GCM) 10K type strain sequencing project: providing services to taxonomists for standard genome sequencing and annotation.</title>
        <authorList>
            <consortium name="The Broad Institute Genomics Platform"/>
            <consortium name="The Broad Institute Genome Sequencing Center for Infectious Disease"/>
            <person name="Wu L."/>
            <person name="Ma J."/>
        </authorList>
    </citation>
    <scope>NUCLEOTIDE SEQUENCE [LARGE SCALE GENOMIC DNA]</scope>
    <source>
        <strain evidence="4">JCM 13518</strain>
    </source>
</reference>
<dbReference type="Pfam" id="PF13556">
    <property type="entry name" value="HTH_30"/>
    <property type="match status" value="1"/>
</dbReference>
<keyword evidence="4" id="KW-1185">Reference proteome</keyword>
<name>A0ABP4W0T0_9ACTN</name>
<dbReference type="Proteomes" id="UP001501057">
    <property type="component" value="Unassembled WGS sequence"/>
</dbReference>
<feature type="domain" description="PucR-like N-terminal" evidence="2">
    <location>
        <begin position="19"/>
        <end position="176"/>
    </location>
</feature>
<organism evidence="3 4">
    <name type="scientific">Aeromicrobium alkaliterrae</name>
    <dbReference type="NCBI Taxonomy" id="302168"/>
    <lineage>
        <taxon>Bacteria</taxon>
        <taxon>Bacillati</taxon>
        <taxon>Actinomycetota</taxon>
        <taxon>Actinomycetes</taxon>
        <taxon>Propionibacteriales</taxon>
        <taxon>Nocardioidaceae</taxon>
        <taxon>Aeromicrobium</taxon>
    </lineage>
</organism>
<dbReference type="InterPro" id="IPR051448">
    <property type="entry name" value="CdaR-like_regulators"/>
</dbReference>
<dbReference type="InterPro" id="IPR025736">
    <property type="entry name" value="PucR_C-HTH_dom"/>
</dbReference>
<comment type="caution">
    <text evidence="3">The sequence shown here is derived from an EMBL/GenBank/DDBJ whole genome shotgun (WGS) entry which is preliminary data.</text>
</comment>
<dbReference type="InterPro" id="IPR058663">
    <property type="entry name" value="PucR-like_N"/>
</dbReference>
<dbReference type="Gene3D" id="1.10.10.2840">
    <property type="entry name" value="PucR C-terminal helix-turn-helix domain"/>
    <property type="match status" value="1"/>
</dbReference>
<evidence type="ECO:0000259" key="2">
    <source>
        <dbReference type="Pfam" id="PF25906"/>
    </source>
</evidence>
<evidence type="ECO:0000259" key="1">
    <source>
        <dbReference type="Pfam" id="PF13556"/>
    </source>
</evidence>
<protein>
    <submittedName>
        <fullName evidence="3">PucR family transcriptional regulator</fullName>
    </submittedName>
</protein>
<gene>
    <name evidence="3" type="ORF">GCM10009710_24400</name>
</gene>
<sequence>MQAAMTLTPAHRETSARVAERARAVRRNVPEVAAAITRDVRASIPRYDAPGTRRVLDEAVSTALHRFLDAVDGAPHRDRGVEELFRTLGLTEARAGHSLSDLRAAVHIAVSCSWQFLRRTEAESGSGQPIRSDIADAVIAFADHLVAEADAGHAEGARRRDGDSLRARARLAESLLTGAPTLPDDHDAWPVPSTVLVAVVELPDGERPDLSALGRTALIVREGDRLVILADSAHREQVVETVAAAGTGRIGLATAPTQSAVPAAFRWGRRVLQMVQRGVIPEARVVDAADHLTQVWLHAEPGLRQALVQEKLKPLLAETPNSREILSETLLVWLETRDSAPAIAAHLGVHPQTVRYRWKRINELFGEALREPEFIVQITMILKASVPLWKAGDQSDFERFQTSDQA</sequence>
<dbReference type="PANTHER" id="PTHR33744">
    <property type="entry name" value="CARBOHYDRATE DIACID REGULATOR"/>
    <property type="match status" value="1"/>
</dbReference>
<dbReference type="Pfam" id="PF25906">
    <property type="entry name" value="PucR-like_N"/>
    <property type="match status" value="1"/>
</dbReference>
<proteinExistence type="predicted"/>
<dbReference type="EMBL" id="BAAAME010000004">
    <property type="protein sequence ID" value="GAA1743465.1"/>
    <property type="molecule type" value="Genomic_DNA"/>
</dbReference>